<evidence type="ECO:0000259" key="1">
    <source>
        <dbReference type="PROSITE" id="PS51192"/>
    </source>
</evidence>
<dbReference type="PANTHER" id="PTHR14074:SF16">
    <property type="entry name" value="ANTIVIRAL INNATE IMMUNE RESPONSE RECEPTOR RIG-I"/>
    <property type="match status" value="1"/>
</dbReference>
<dbReference type="PROSITE" id="PS51192">
    <property type="entry name" value="HELICASE_ATP_BIND_1"/>
    <property type="match status" value="1"/>
</dbReference>
<evidence type="ECO:0000313" key="3">
    <source>
        <dbReference type="Proteomes" id="UP000193642"/>
    </source>
</evidence>
<dbReference type="InterPro" id="IPR014001">
    <property type="entry name" value="Helicase_ATP-bd"/>
</dbReference>
<comment type="caution">
    <text evidence="2">The sequence shown here is derived from an EMBL/GenBank/DDBJ whole genome shotgun (WGS) entry which is preliminary data.</text>
</comment>
<dbReference type="GO" id="GO:0005737">
    <property type="term" value="C:cytoplasm"/>
    <property type="evidence" value="ECO:0007669"/>
    <property type="project" value="TreeGrafter"/>
</dbReference>
<proteinExistence type="predicted"/>
<dbReference type="InterPro" id="IPR011545">
    <property type="entry name" value="DEAD/DEAH_box_helicase_dom"/>
</dbReference>
<accession>A0A1Y2D1W7</accession>
<dbReference type="Pfam" id="PF00270">
    <property type="entry name" value="DEAD"/>
    <property type="match status" value="1"/>
</dbReference>
<keyword evidence="3" id="KW-1185">Reference proteome</keyword>
<gene>
    <name evidence="2" type="ORF">BCR33DRAFT_845461</name>
</gene>
<sequence>MAAAQPRPYQIELLNEAQRSNIIAFLDTGSGKTLISILLMEQMAAKLVPIDRDEVAKKLSDKLIQRLHSHIWDSSSSSTKENHLLVPTVSLVTQQAEKIRQATELVVGEYSREDSASVSYWDALGWAVEMSHKQVLVFTPQIFLNTLRHGFMVNQYSLKRGLF</sequence>
<dbReference type="Gene3D" id="3.40.50.300">
    <property type="entry name" value="P-loop containing nucleotide triphosphate hydrolases"/>
    <property type="match status" value="1"/>
</dbReference>
<dbReference type="EMBL" id="MCGO01000002">
    <property type="protein sequence ID" value="ORY53278.1"/>
    <property type="molecule type" value="Genomic_DNA"/>
</dbReference>
<dbReference type="InterPro" id="IPR027417">
    <property type="entry name" value="P-loop_NTPase"/>
</dbReference>
<feature type="domain" description="Helicase ATP-binding" evidence="1">
    <location>
        <begin position="13"/>
        <end position="163"/>
    </location>
</feature>
<reference evidence="2 3" key="1">
    <citation type="submission" date="2016-07" db="EMBL/GenBank/DDBJ databases">
        <title>Pervasive Adenine N6-methylation of Active Genes in Fungi.</title>
        <authorList>
            <consortium name="DOE Joint Genome Institute"/>
            <person name="Mondo S.J."/>
            <person name="Dannebaum R.O."/>
            <person name="Kuo R.C."/>
            <person name="Labutti K."/>
            <person name="Haridas S."/>
            <person name="Kuo A."/>
            <person name="Salamov A."/>
            <person name="Ahrendt S.R."/>
            <person name="Lipzen A."/>
            <person name="Sullivan W."/>
            <person name="Andreopoulos W.B."/>
            <person name="Clum A."/>
            <person name="Lindquist E."/>
            <person name="Daum C."/>
            <person name="Ramamoorthy G.K."/>
            <person name="Gryganskyi A."/>
            <person name="Culley D."/>
            <person name="Magnuson J.K."/>
            <person name="James T.Y."/>
            <person name="O'Malley M.A."/>
            <person name="Stajich J.E."/>
            <person name="Spatafora J.W."/>
            <person name="Visel A."/>
            <person name="Grigoriev I.V."/>
        </authorList>
    </citation>
    <scope>NUCLEOTIDE SEQUENCE [LARGE SCALE GENOMIC DNA]</scope>
    <source>
        <strain evidence="2 3">JEL800</strain>
    </source>
</reference>
<name>A0A1Y2D1W7_9FUNG</name>
<dbReference type="SUPFAM" id="SSF52540">
    <property type="entry name" value="P-loop containing nucleoside triphosphate hydrolases"/>
    <property type="match status" value="1"/>
</dbReference>
<dbReference type="InterPro" id="IPR051363">
    <property type="entry name" value="RLR_Helicase"/>
</dbReference>
<dbReference type="Proteomes" id="UP000193642">
    <property type="component" value="Unassembled WGS sequence"/>
</dbReference>
<dbReference type="OrthoDB" id="416741at2759"/>
<dbReference type="GO" id="GO:0005524">
    <property type="term" value="F:ATP binding"/>
    <property type="evidence" value="ECO:0007669"/>
    <property type="project" value="InterPro"/>
</dbReference>
<evidence type="ECO:0000313" key="2">
    <source>
        <dbReference type="EMBL" id="ORY53278.1"/>
    </source>
</evidence>
<dbReference type="PANTHER" id="PTHR14074">
    <property type="entry name" value="HELICASE WITH DEATH DOMAIN-RELATED"/>
    <property type="match status" value="1"/>
</dbReference>
<dbReference type="AlphaFoldDB" id="A0A1Y2D1W7"/>
<dbReference type="GO" id="GO:0003676">
    <property type="term" value="F:nucleic acid binding"/>
    <property type="evidence" value="ECO:0007669"/>
    <property type="project" value="InterPro"/>
</dbReference>
<organism evidence="2 3">
    <name type="scientific">Rhizoclosmatium globosum</name>
    <dbReference type="NCBI Taxonomy" id="329046"/>
    <lineage>
        <taxon>Eukaryota</taxon>
        <taxon>Fungi</taxon>
        <taxon>Fungi incertae sedis</taxon>
        <taxon>Chytridiomycota</taxon>
        <taxon>Chytridiomycota incertae sedis</taxon>
        <taxon>Chytridiomycetes</taxon>
        <taxon>Chytridiales</taxon>
        <taxon>Chytriomycetaceae</taxon>
        <taxon>Rhizoclosmatium</taxon>
    </lineage>
</organism>
<protein>
    <recommendedName>
        <fullName evidence="1">Helicase ATP-binding domain-containing protein</fullName>
    </recommendedName>
</protein>
<dbReference type="STRING" id="329046.A0A1Y2D1W7"/>